<keyword evidence="3" id="KW-1185">Reference proteome</keyword>
<evidence type="ECO:0000313" key="2">
    <source>
        <dbReference type="EMBL" id="QGR20143.1"/>
    </source>
</evidence>
<protein>
    <recommendedName>
        <fullName evidence="4">Membrane-associated protein</fullName>
    </recommendedName>
</protein>
<evidence type="ECO:0000313" key="3">
    <source>
        <dbReference type="Proteomes" id="UP000423396"/>
    </source>
</evidence>
<feature type="transmembrane region" description="Helical" evidence="1">
    <location>
        <begin position="7"/>
        <end position="40"/>
    </location>
</feature>
<keyword evidence="1" id="KW-0472">Membrane</keyword>
<evidence type="ECO:0000256" key="1">
    <source>
        <dbReference type="SAM" id="Phobius"/>
    </source>
</evidence>
<proteinExistence type="predicted"/>
<accession>A0A650CQU2</accession>
<dbReference type="KEGG" id="sazo:D1868_09200"/>
<sequence length="202" mass="22302">MYLMNDIIMSLVIVFGISFVSNILPFAGAPYTVITSYFIIHYHTSLIIIIIYIIVSGLGAGLAKVLTYVLGIGIEKPLSKNKNLPLLKRFINSKYFILSLFILAILPGLPLDDYLYIGGGVVRTSLIRMLKVTIPAKILKSGVEIPLEILGIIQISVISGLSPLELTVISSITFIVLGVILAKIDWEKIYSTIKQKYPKFSL</sequence>
<feature type="transmembrane region" description="Helical" evidence="1">
    <location>
        <begin position="91"/>
        <end position="108"/>
    </location>
</feature>
<dbReference type="EMBL" id="CP045483">
    <property type="protein sequence ID" value="QGR20143.1"/>
    <property type="molecule type" value="Genomic_DNA"/>
</dbReference>
<name>A0A650CQU2_9CREN</name>
<reference evidence="2 3" key="1">
    <citation type="submission" date="2019-10" db="EMBL/GenBank/DDBJ databases">
        <title>Genome Sequences from Six Type Strain Members of the Archaeal Family Sulfolobaceae: Acidianus ambivalens, Acidianus infernus, Metallosphaera prunae, Stygiolobus azoricus, Sulfolobus metallicus, and Sulfurisphaera ohwakuensis.</title>
        <authorList>
            <person name="Counts J.A."/>
            <person name="Kelly R.M."/>
        </authorList>
    </citation>
    <scope>NUCLEOTIDE SEQUENCE [LARGE SCALE GENOMIC DNA]</scope>
    <source>
        <strain evidence="2 3">FC6</strain>
    </source>
</reference>
<keyword evidence="1" id="KW-1133">Transmembrane helix</keyword>
<keyword evidence="1" id="KW-0812">Transmembrane</keyword>
<evidence type="ECO:0008006" key="4">
    <source>
        <dbReference type="Google" id="ProtNLM"/>
    </source>
</evidence>
<gene>
    <name evidence="2" type="ORF">D1868_09200</name>
</gene>
<dbReference type="AlphaFoldDB" id="A0A650CQU2"/>
<dbReference type="OrthoDB" id="34468at2157"/>
<organism evidence="2 3">
    <name type="scientific">Stygiolobus azoricus</name>
    <dbReference type="NCBI Taxonomy" id="41675"/>
    <lineage>
        <taxon>Archaea</taxon>
        <taxon>Thermoproteota</taxon>
        <taxon>Thermoprotei</taxon>
        <taxon>Sulfolobales</taxon>
        <taxon>Sulfolobaceae</taxon>
        <taxon>Stygiolobus</taxon>
    </lineage>
</organism>
<dbReference type="Proteomes" id="UP000423396">
    <property type="component" value="Chromosome"/>
</dbReference>
<feature type="transmembrane region" description="Helical" evidence="1">
    <location>
        <begin position="168"/>
        <end position="186"/>
    </location>
</feature>
<feature type="transmembrane region" description="Helical" evidence="1">
    <location>
        <begin position="46"/>
        <end position="70"/>
    </location>
</feature>